<dbReference type="CDD" id="cd03255">
    <property type="entry name" value="ABC_MJ0796_LolCDE_FtsE"/>
    <property type="match status" value="1"/>
</dbReference>
<dbReference type="AlphaFoldDB" id="A0AA36N1T9"/>
<dbReference type="SMART" id="SM00382">
    <property type="entry name" value="AAA"/>
    <property type="match status" value="1"/>
</dbReference>
<evidence type="ECO:0000256" key="6">
    <source>
        <dbReference type="ARBA" id="ARBA00022741"/>
    </source>
</evidence>
<keyword evidence="4" id="KW-0997">Cell inner membrane</keyword>
<keyword evidence="9 14" id="KW-0472">Membrane</keyword>
<gene>
    <name evidence="16" type="ORF">EVOR1521_LOCUS16670</name>
</gene>
<evidence type="ECO:0000256" key="14">
    <source>
        <dbReference type="SAM" id="Phobius"/>
    </source>
</evidence>
<dbReference type="GO" id="GO:0022857">
    <property type="term" value="F:transmembrane transporter activity"/>
    <property type="evidence" value="ECO:0007669"/>
    <property type="project" value="InterPro"/>
</dbReference>
<dbReference type="FunFam" id="3.40.50.300:FF:000032">
    <property type="entry name" value="Export ABC transporter ATP-binding protein"/>
    <property type="match status" value="1"/>
</dbReference>
<dbReference type="PROSITE" id="PS50893">
    <property type="entry name" value="ABC_TRANSPORTER_2"/>
    <property type="match status" value="1"/>
</dbReference>
<keyword evidence="10" id="KW-0046">Antibiotic resistance</keyword>
<dbReference type="InterPro" id="IPR050250">
    <property type="entry name" value="Macrolide_Exporter_MacB"/>
</dbReference>
<organism evidence="16 17">
    <name type="scientific">Effrenium voratum</name>
    <dbReference type="NCBI Taxonomy" id="2562239"/>
    <lineage>
        <taxon>Eukaryota</taxon>
        <taxon>Sar</taxon>
        <taxon>Alveolata</taxon>
        <taxon>Dinophyceae</taxon>
        <taxon>Suessiales</taxon>
        <taxon>Symbiodiniaceae</taxon>
        <taxon>Effrenium</taxon>
    </lineage>
</organism>
<dbReference type="GO" id="GO:0005886">
    <property type="term" value="C:plasma membrane"/>
    <property type="evidence" value="ECO:0007669"/>
    <property type="project" value="UniProtKB-SubCell"/>
</dbReference>
<dbReference type="PANTHER" id="PTHR30572">
    <property type="entry name" value="MEMBRANE COMPONENT OF TRANSPORTER-RELATED"/>
    <property type="match status" value="1"/>
</dbReference>
<dbReference type="Proteomes" id="UP001178507">
    <property type="component" value="Unassembled WGS sequence"/>
</dbReference>
<keyword evidence="3" id="KW-1003">Cell membrane</keyword>
<keyword evidence="6" id="KW-0547">Nucleotide-binding</keyword>
<dbReference type="NCBIfam" id="TIGR01730">
    <property type="entry name" value="RND_mfp"/>
    <property type="match status" value="1"/>
</dbReference>
<dbReference type="Gene3D" id="2.40.50.100">
    <property type="match status" value="1"/>
</dbReference>
<evidence type="ECO:0000256" key="2">
    <source>
        <dbReference type="ARBA" id="ARBA00022448"/>
    </source>
</evidence>
<evidence type="ECO:0000256" key="10">
    <source>
        <dbReference type="ARBA" id="ARBA00023251"/>
    </source>
</evidence>
<dbReference type="InterPro" id="IPR003593">
    <property type="entry name" value="AAA+_ATPase"/>
</dbReference>
<dbReference type="InterPro" id="IPR017911">
    <property type="entry name" value="MacB-like_ATP-bd"/>
</dbReference>
<dbReference type="InterPro" id="IPR006143">
    <property type="entry name" value="RND_pump_MFP"/>
</dbReference>
<dbReference type="InterPro" id="IPR003439">
    <property type="entry name" value="ABC_transporter-like_ATP-bd"/>
</dbReference>
<comment type="subcellular location">
    <subcellularLocation>
        <location evidence="1">Cell inner membrane</location>
        <topology evidence="1">Multi-pass membrane protein</topology>
    </subcellularLocation>
</comment>
<comment type="caution">
    <text evidence="16">The sequence shown here is derived from an EMBL/GenBank/DDBJ whole genome shotgun (WGS) entry which is preliminary data.</text>
</comment>
<accession>A0AA36N1T9</accession>
<dbReference type="InterPro" id="IPR036065">
    <property type="entry name" value="BolA-like_sf"/>
</dbReference>
<dbReference type="InterPro" id="IPR017871">
    <property type="entry name" value="ABC_transporter-like_CS"/>
</dbReference>
<keyword evidence="7" id="KW-0067">ATP-binding</keyword>
<dbReference type="GO" id="GO:0098796">
    <property type="term" value="C:membrane protein complex"/>
    <property type="evidence" value="ECO:0007669"/>
    <property type="project" value="UniProtKB-ARBA"/>
</dbReference>
<keyword evidence="17" id="KW-1185">Reference proteome</keyword>
<dbReference type="InterPro" id="IPR027417">
    <property type="entry name" value="P-loop_NTPase"/>
</dbReference>
<dbReference type="SUPFAM" id="SSF82657">
    <property type="entry name" value="BolA-like"/>
    <property type="match status" value="1"/>
</dbReference>
<keyword evidence="2" id="KW-0813">Transport</keyword>
<feature type="transmembrane region" description="Helical" evidence="14">
    <location>
        <begin position="1029"/>
        <end position="1059"/>
    </location>
</feature>
<name>A0AA36N1T9_9DINO</name>
<comment type="similarity">
    <text evidence="11">Belongs to the ABC-4 integral membrane protein family.</text>
</comment>
<dbReference type="GO" id="GO:0005524">
    <property type="term" value="F:ATP binding"/>
    <property type="evidence" value="ECO:0007669"/>
    <property type="project" value="UniProtKB-KW"/>
</dbReference>
<evidence type="ECO:0000256" key="9">
    <source>
        <dbReference type="ARBA" id="ARBA00023136"/>
    </source>
</evidence>
<keyword evidence="8 14" id="KW-1133">Transmembrane helix</keyword>
<dbReference type="Pfam" id="PF00005">
    <property type="entry name" value="ABC_tran"/>
    <property type="match status" value="1"/>
</dbReference>
<evidence type="ECO:0000256" key="7">
    <source>
        <dbReference type="ARBA" id="ARBA00022840"/>
    </source>
</evidence>
<keyword evidence="5 14" id="KW-0812">Transmembrane</keyword>
<dbReference type="SUPFAM" id="SSF52540">
    <property type="entry name" value="P-loop containing nucleoside triphosphate hydrolases"/>
    <property type="match status" value="1"/>
</dbReference>
<evidence type="ECO:0000259" key="15">
    <source>
        <dbReference type="PROSITE" id="PS50893"/>
    </source>
</evidence>
<evidence type="ECO:0000313" key="17">
    <source>
        <dbReference type="Proteomes" id="UP001178507"/>
    </source>
</evidence>
<evidence type="ECO:0000256" key="12">
    <source>
        <dbReference type="ARBA" id="ARBA00038388"/>
    </source>
</evidence>
<feature type="transmembrane region" description="Helical" evidence="14">
    <location>
        <begin position="1071"/>
        <end position="1090"/>
    </location>
</feature>
<evidence type="ECO:0000313" key="16">
    <source>
        <dbReference type="EMBL" id="CAJ1391406.1"/>
    </source>
</evidence>
<dbReference type="SUPFAM" id="SSF111369">
    <property type="entry name" value="HlyD-like secretion proteins"/>
    <property type="match status" value="1"/>
</dbReference>
<dbReference type="PANTHER" id="PTHR30572:SF4">
    <property type="entry name" value="ABC TRANSPORTER PERMEASE YTRF"/>
    <property type="match status" value="1"/>
</dbReference>
<feature type="transmembrane region" description="Helical" evidence="14">
    <location>
        <begin position="102"/>
        <end position="120"/>
    </location>
</feature>
<dbReference type="Pfam" id="PF25954">
    <property type="entry name" value="Beta-barrel_RND_2"/>
    <property type="match status" value="1"/>
</dbReference>
<sequence>MREKLAVAFAPERLDIINESHLHAGHQGGAMDGTGETHFRVRILSAAFEGLGRLARHRAVNDALAEELAGGLHALAIEPAAPGEPVAETLGLDRAARRHFNWVAYALLLAVVVAGGWYWLTRADAERGVEYVTAEATVGGFVVTVDATGTVEPTNLVEISSELSGTLDAVNVDFNDTVEVGTVLATLDTTQLEAQLAVSKAQLDAAGARIAMVQAGLDDAKQKFEAARDLEARGITPRQMFFTQEAAYIRARAEMESALADKALSEANLDLQQAILDKACICSPIRGIVLDRAADPGQIVASSLSAPILFTVAEDLSQMELQVDIDEADIGRIAVGNTATFTVDAYDDRRFPATVTEVRFAPQTVEGVVTYKAILTVDNSALLLRPGMTATAEISVAEIEDALVVPNAALRYAPPREPGDTQTDDDRSGLLGMLMPERPQEDVEGDVRTVWVMRDGEPEEIPVVTGDSDGSVTESGRSDPPLIKLRDITRVYGHGEATVRALDGINLTIEAGEFIAIMGPSGSGKSTAMNVIGCLDSPTSGTYRFRGVEVADLDRDQRALLRRHYLGFVFQGYNLLPRTSALHNVELPLIYKGLRRAERRAAATQALEKVGLTHRAHHDPSELSGGQQQRVAIARALAGNPEVVLADEPTGNLDTRRSVEIMEVLQTLNREDGLTIVMVTHEEDMAQFADRLIWMVDGRIERDGPTRPEREVARDAAIFRNALRSFLTVLGIVIGVAAVIAMLTVGQGSTEQVTADVEKLGTNVLMVLPGGEAMGGPAGTADPMFVIGDVDAVQEEIASVALAAPISQNRARVVFGNENRRTDIVGTDNRYLEAARWDFARGRAWEASEIQSGKPVCILGETVRADLFGYADPVGEQVRIKNMSCEVIGLLKSKGASTFGADQDDFVLMPYRAFHRRIAGNADVSTIYVSVREGVTTERATEEIEALMRDRRRIGAGEDDDFDVMDMEQIATMLSGITDILTGLLSAVAAVSLLVGGIGIMNIMLVSVTERTREIGIRLAVGAQARQVLLQFLVEAIVLSLIGGLIGILLGLALGYLGAQWLAVPFRPDPLVILMAFGFSAAVGVIFGFFPARRAAMLDPIEALRHE</sequence>
<dbReference type="InterPro" id="IPR058792">
    <property type="entry name" value="Beta-barrel_RND_2"/>
</dbReference>
<feature type="domain" description="ABC transporter" evidence="15">
    <location>
        <begin position="483"/>
        <end position="722"/>
    </location>
</feature>
<protein>
    <recommendedName>
        <fullName evidence="15">ABC transporter domain-containing protein</fullName>
    </recommendedName>
</protein>
<feature type="transmembrane region" description="Helical" evidence="14">
    <location>
        <begin position="984"/>
        <end position="1008"/>
    </location>
</feature>
<feature type="region of interest" description="Disordered" evidence="13">
    <location>
        <begin position="460"/>
        <end position="480"/>
    </location>
</feature>
<comment type="similarity">
    <text evidence="12">Belongs to the ABC transporter superfamily. Macrolide exporter (TC 3.A.1.122) family.</text>
</comment>
<evidence type="ECO:0000256" key="11">
    <source>
        <dbReference type="ARBA" id="ARBA00038076"/>
    </source>
</evidence>
<dbReference type="InterPro" id="IPR002634">
    <property type="entry name" value="BolA"/>
</dbReference>
<dbReference type="Pfam" id="PF02687">
    <property type="entry name" value="FtsX"/>
    <property type="match status" value="1"/>
</dbReference>
<dbReference type="InterPro" id="IPR003838">
    <property type="entry name" value="ABC3_permease_C"/>
</dbReference>
<dbReference type="GO" id="GO:0016887">
    <property type="term" value="F:ATP hydrolysis activity"/>
    <property type="evidence" value="ECO:0007669"/>
    <property type="project" value="InterPro"/>
</dbReference>
<dbReference type="InterPro" id="IPR025857">
    <property type="entry name" value="MacB_PCD"/>
</dbReference>
<dbReference type="Gene3D" id="2.40.30.170">
    <property type="match status" value="1"/>
</dbReference>
<evidence type="ECO:0000256" key="5">
    <source>
        <dbReference type="ARBA" id="ARBA00022692"/>
    </source>
</evidence>
<dbReference type="GO" id="GO:0046677">
    <property type="term" value="P:response to antibiotic"/>
    <property type="evidence" value="ECO:0007669"/>
    <property type="project" value="UniProtKB-KW"/>
</dbReference>
<proteinExistence type="inferred from homology"/>
<dbReference type="Pfam" id="PF01722">
    <property type="entry name" value="BolA"/>
    <property type="match status" value="1"/>
</dbReference>
<reference evidence="16" key="1">
    <citation type="submission" date="2023-08" db="EMBL/GenBank/DDBJ databases">
        <authorList>
            <person name="Chen Y."/>
            <person name="Shah S."/>
            <person name="Dougan E. K."/>
            <person name="Thang M."/>
            <person name="Chan C."/>
        </authorList>
    </citation>
    <scope>NUCLEOTIDE SEQUENCE</scope>
</reference>
<evidence type="ECO:0000256" key="1">
    <source>
        <dbReference type="ARBA" id="ARBA00004429"/>
    </source>
</evidence>
<dbReference type="Gene3D" id="3.30.300.90">
    <property type="entry name" value="BolA-like"/>
    <property type="match status" value="1"/>
</dbReference>
<dbReference type="Pfam" id="PF12704">
    <property type="entry name" value="MacB_PCD"/>
    <property type="match status" value="1"/>
</dbReference>
<evidence type="ECO:0000256" key="13">
    <source>
        <dbReference type="SAM" id="MobiDB-lite"/>
    </source>
</evidence>
<dbReference type="EMBL" id="CAUJNA010002223">
    <property type="protein sequence ID" value="CAJ1391406.1"/>
    <property type="molecule type" value="Genomic_DNA"/>
</dbReference>
<evidence type="ECO:0000256" key="4">
    <source>
        <dbReference type="ARBA" id="ARBA00022519"/>
    </source>
</evidence>
<dbReference type="PROSITE" id="PS00211">
    <property type="entry name" value="ABC_TRANSPORTER_1"/>
    <property type="match status" value="1"/>
</dbReference>
<evidence type="ECO:0000256" key="8">
    <source>
        <dbReference type="ARBA" id="ARBA00022989"/>
    </source>
</evidence>
<dbReference type="Gene3D" id="3.40.50.300">
    <property type="entry name" value="P-loop containing nucleotide triphosphate hydrolases"/>
    <property type="match status" value="1"/>
</dbReference>
<evidence type="ECO:0000256" key="3">
    <source>
        <dbReference type="ARBA" id="ARBA00022475"/>
    </source>
</evidence>